<reference evidence="4" key="1">
    <citation type="journal article" date="2019" name="Int. J. Syst. Evol. Microbiol.">
        <title>The Global Catalogue of Microorganisms (GCM) 10K type strain sequencing project: providing services to taxonomists for standard genome sequencing and annotation.</title>
        <authorList>
            <consortium name="The Broad Institute Genomics Platform"/>
            <consortium name="The Broad Institute Genome Sequencing Center for Infectious Disease"/>
            <person name="Wu L."/>
            <person name="Ma J."/>
        </authorList>
    </citation>
    <scope>NUCLEOTIDE SEQUENCE [LARGE SCALE GENOMIC DNA]</scope>
    <source>
        <strain evidence="4">CGMCC 1.16275</strain>
    </source>
</reference>
<protein>
    <submittedName>
        <fullName evidence="3">Uma2 family endonuclease</fullName>
    </submittedName>
</protein>
<dbReference type="InterPro" id="IPR008538">
    <property type="entry name" value="Uma2"/>
</dbReference>
<gene>
    <name evidence="3" type="ORF">ACFQPS_05875</name>
</gene>
<evidence type="ECO:0000256" key="1">
    <source>
        <dbReference type="SAM" id="MobiDB-lite"/>
    </source>
</evidence>
<keyword evidence="4" id="KW-1185">Reference proteome</keyword>
<name>A0ABW2KTX9_9PROT</name>
<keyword evidence="3" id="KW-0255">Endonuclease</keyword>
<accession>A0ABW2KTX9</accession>
<dbReference type="RefSeq" id="WP_377357247.1">
    <property type="nucleotide sequence ID" value="NZ_JBHTCM010000006.1"/>
</dbReference>
<dbReference type="InterPro" id="IPR012296">
    <property type="entry name" value="Nuclease_put_TT1808"/>
</dbReference>
<dbReference type="InterPro" id="IPR011335">
    <property type="entry name" value="Restrct_endonuc-II-like"/>
</dbReference>
<dbReference type="CDD" id="cd06260">
    <property type="entry name" value="DUF820-like"/>
    <property type="match status" value="1"/>
</dbReference>
<organism evidence="3 4">
    <name type="scientific">Rhodocista pekingensis</name>
    <dbReference type="NCBI Taxonomy" id="201185"/>
    <lineage>
        <taxon>Bacteria</taxon>
        <taxon>Pseudomonadati</taxon>
        <taxon>Pseudomonadota</taxon>
        <taxon>Alphaproteobacteria</taxon>
        <taxon>Rhodospirillales</taxon>
        <taxon>Azospirillaceae</taxon>
        <taxon>Rhodocista</taxon>
    </lineage>
</organism>
<comment type="caution">
    <text evidence="3">The sequence shown here is derived from an EMBL/GenBank/DDBJ whole genome shotgun (WGS) entry which is preliminary data.</text>
</comment>
<evidence type="ECO:0000259" key="2">
    <source>
        <dbReference type="Pfam" id="PF05685"/>
    </source>
</evidence>
<dbReference type="SUPFAM" id="SSF52980">
    <property type="entry name" value="Restriction endonuclease-like"/>
    <property type="match status" value="1"/>
</dbReference>
<keyword evidence="3" id="KW-0540">Nuclease</keyword>
<dbReference type="PANTHER" id="PTHR36558:SF1">
    <property type="entry name" value="RESTRICTION ENDONUCLEASE DOMAIN-CONTAINING PROTEIN-RELATED"/>
    <property type="match status" value="1"/>
</dbReference>
<dbReference type="GO" id="GO:0004519">
    <property type="term" value="F:endonuclease activity"/>
    <property type="evidence" value="ECO:0007669"/>
    <property type="project" value="UniProtKB-KW"/>
</dbReference>
<dbReference type="PANTHER" id="PTHR36558">
    <property type="entry name" value="GLR1098 PROTEIN"/>
    <property type="match status" value="1"/>
</dbReference>
<dbReference type="EMBL" id="JBHTCM010000006">
    <property type="protein sequence ID" value="MFC7332683.1"/>
    <property type="molecule type" value="Genomic_DNA"/>
</dbReference>
<dbReference type="Proteomes" id="UP001596456">
    <property type="component" value="Unassembled WGS sequence"/>
</dbReference>
<keyword evidence="3" id="KW-0378">Hydrolase</keyword>
<evidence type="ECO:0000313" key="4">
    <source>
        <dbReference type="Proteomes" id="UP001596456"/>
    </source>
</evidence>
<feature type="region of interest" description="Disordered" evidence="1">
    <location>
        <begin position="1"/>
        <end position="25"/>
    </location>
</feature>
<dbReference type="Pfam" id="PF05685">
    <property type="entry name" value="Uma2"/>
    <property type="match status" value="1"/>
</dbReference>
<proteinExistence type="predicted"/>
<feature type="domain" description="Putative restriction endonuclease" evidence="2">
    <location>
        <begin position="30"/>
        <end position="203"/>
    </location>
</feature>
<dbReference type="Gene3D" id="3.90.1570.10">
    <property type="entry name" value="tt1808, chain A"/>
    <property type="match status" value="1"/>
</dbReference>
<sequence>MPAPQDACLETPMAAPARSPRHDPPRMTVAEFLAAPLAPGRRWELIDGAPVSQASPHKRHGALQGALVRHLGNALEGRHGRAGPCRPVTEAGIRTRLDPEHNYRVADIAVTCEPFGPDDPPWVEAPVLIVEILSPGQEREQRAKLHLFAALPTVREILFLDSRAVRAELHRRAPDGGWPPAPALLAGEEAVLRLETAGLELPLARLYEGLGLEADLERDAAGEAADRADAD</sequence>
<evidence type="ECO:0000313" key="3">
    <source>
        <dbReference type="EMBL" id="MFC7332683.1"/>
    </source>
</evidence>